<dbReference type="SUPFAM" id="SSF48371">
    <property type="entry name" value="ARM repeat"/>
    <property type="match status" value="1"/>
</dbReference>
<evidence type="ECO:0000313" key="2">
    <source>
        <dbReference type="Proteomes" id="UP000681720"/>
    </source>
</evidence>
<protein>
    <submittedName>
        <fullName evidence="1">Uncharacterized protein</fullName>
    </submittedName>
</protein>
<reference evidence="1" key="1">
    <citation type="submission" date="2021-02" db="EMBL/GenBank/DDBJ databases">
        <authorList>
            <person name="Nowell W R."/>
        </authorList>
    </citation>
    <scope>NUCLEOTIDE SEQUENCE</scope>
</reference>
<evidence type="ECO:0000313" key="1">
    <source>
        <dbReference type="EMBL" id="CAF5203659.1"/>
    </source>
</evidence>
<dbReference type="EMBL" id="CAJOBJ010347540">
    <property type="protein sequence ID" value="CAF5203659.1"/>
    <property type="molecule type" value="Genomic_DNA"/>
</dbReference>
<dbReference type="AlphaFoldDB" id="A0A8S3IT24"/>
<dbReference type="InterPro" id="IPR016024">
    <property type="entry name" value="ARM-type_fold"/>
</dbReference>
<organism evidence="1 2">
    <name type="scientific">Rotaria magnacalcarata</name>
    <dbReference type="NCBI Taxonomy" id="392030"/>
    <lineage>
        <taxon>Eukaryota</taxon>
        <taxon>Metazoa</taxon>
        <taxon>Spiralia</taxon>
        <taxon>Gnathifera</taxon>
        <taxon>Rotifera</taxon>
        <taxon>Eurotatoria</taxon>
        <taxon>Bdelloidea</taxon>
        <taxon>Philodinida</taxon>
        <taxon>Philodinidae</taxon>
        <taxon>Rotaria</taxon>
    </lineage>
</organism>
<dbReference type="Pfam" id="PF13838">
    <property type="entry name" value="Clathrin_H_link"/>
    <property type="match status" value="1"/>
</dbReference>
<sequence>METLLKFKALKQSFNEDISPWLCHCKVLAETAREAPFIPNMIISLPSEQDNDDDVEGETLYYKEAGMLLDHIEIFMNLIVKGNYKEPSYVAACSPKGVLRNMETLLTFKVLKQSFNEDISPWLCHCKVLTETAREAPFIPNKLISLECAKAAC</sequence>
<proteinExistence type="predicted"/>
<dbReference type="Gene3D" id="1.25.40.30">
    <property type="match status" value="1"/>
</dbReference>
<accession>A0A8S3IT24</accession>
<dbReference type="InterPro" id="IPR012331">
    <property type="entry name" value="Clathrin_H-chain_linker"/>
</dbReference>
<feature type="non-terminal residue" evidence="1">
    <location>
        <position position="1"/>
    </location>
</feature>
<dbReference type="Proteomes" id="UP000681720">
    <property type="component" value="Unassembled WGS sequence"/>
</dbReference>
<name>A0A8S3IT24_9BILA</name>
<gene>
    <name evidence="1" type="ORF">GIL414_LOCUS77383</name>
</gene>
<comment type="caution">
    <text evidence="1">The sequence shown here is derived from an EMBL/GenBank/DDBJ whole genome shotgun (WGS) entry which is preliminary data.</text>
</comment>